<dbReference type="PANTHER" id="PTHR16943">
    <property type="entry name" value="2-METHYLCITRATE DEHYDRATASE-RELATED"/>
    <property type="match status" value="1"/>
</dbReference>
<dbReference type="Gene3D" id="1.10.4100.10">
    <property type="entry name" value="2-methylcitrate dehydratase PrpD"/>
    <property type="match status" value="1"/>
</dbReference>
<evidence type="ECO:0000259" key="3">
    <source>
        <dbReference type="Pfam" id="PF19305"/>
    </source>
</evidence>
<reference evidence="4 5" key="1">
    <citation type="submission" date="2019-04" db="EMBL/GenBank/DDBJ databases">
        <title>Thalassotalea guangxiensis sp. nov., isolated from sediment of the coastal wetland.</title>
        <authorList>
            <person name="Zheng S."/>
            <person name="Zhang D."/>
        </authorList>
    </citation>
    <scope>NUCLEOTIDE SEQUENCE [LARGE SCALE GENOMIC DNA]</scope>
    <source>
        <strain evidence="4 5">ZS-4</strain>
    </source>
</reference>
<dbReference type="Proteomes" id="UP000307999">
    <property type="component" value="Unassembled WGS sequence"/>
</dbReference>
<evidence type="ECO:0000313" key="4">
    <source>
        <dbReference type="EMBL" id="TKB43279.1"/>
    </source>
</evidence>
<name>A0A4U1B1Y9_9GAMM</name>
<accession>A0A4U1B1Y9</accession>
<dbReference type="InterPro" id="IPR042188">
    <property type="entry name" value="MmgE/PrpD_sf_2"/>
</dbReference>
<dbReference type="InterPro" id="IPR005656">
    <property type="entry name" value="MmgE_PrpD"/>
</dbReference>
<dbReference type="EMBL" id="SWDB01000040">
    <property type="protein sequence ID" value="TKB43279.1"/>
    <property type="molecule type" value="Genomic_DNA"/>
</dbReference>
<dbReference type="InterPro" id="IPR042183">
    <property type="entry name" value="MmgE/PrpD_sf_1"/>
</dbReference>
<dbReference type="InterPro" id="IPR045336">
    <property type="entry name" value="MmgE_PrpD_N"/>
</dbReference>
<keyword evidence="5" id="KW-1185">Reference proteome</keyword>
<proteinExistence type="inferred from homology"/>
<dbReference type="InterPro" id="IPR036148">
    <property type="entry name" value="MmgE/PrpD_sf"/>
</dbReference>
<dbReference type="InterPro" id="IPR045337">
    <property type="entry name" value="MmgE_PrpD_C"/>
</dbReference>
<dbReference type="GO" id="GO:0016829">
    <property type="term" value="F:lyase activity"/>
    <property type="evidence" value="ECO:0007669"/>
    <property type="project" value="InterPro"/>
</dbReference>
<gene>
    <name evidence="4" type="ORF">E8M12_15565</name>
</gene>
<dbReference type="PANTHER" id="PTHR16943:SF8">
    <property type="entry name" value="2-METHYLCITRATE DEHYDRATASE"/>
    <property type="match status" value="1"/>
</dbReference>
<sequence length="468" mass="51448">MDSSLTQQLVIDIRQKPVNAHDRQRSAQHVLDWLACATAGMDSEVGRIYLSYAEQAPPGKATTIDGKQRYWPDVIACNAALGNILEMDDIHRRSILHPGPVVIPAALAMAEQVDADIPTLLDAIIHGYEVTIRLGQAIGRSHYRYFHNTSSCAAIGAAMACATLLKLSVEQTVSALGNTGSRTGGLWQMRHESVMTKQWHNSEAAKSGALAAWLAKTGLTGPTQILEGPQGVFAALSDDATPGAFIAKAPDWLIYDCSFKPWPACRHAHPAMDALLHTLEFANNKRRPQNSAAITADDIAAIDIFTYQDAVTFCDRLQVNSENHAKFSIQHAISALIIKGEPRLKHYQQDSFTNPLLVEFRQKVNVYVSTEIENRYPKHYGATCTITMIDGQSFSVERIDTLGDPECPMSENQLTHKARMLFDAAGLAQADSQALLELDWTKKKDLTNLTQHFGTARQDVIREGGYNG</sequence>
<comment type="similarity">
    <text evidence="1">Belongs to the PrpD family.</text>
</comment>
<evidence type="ECO:0000259" key="2">
    <source>
        <dbReference type="Pfam" id="PF03972"/>
    </source>
</evidence>
<dbReference type="SUPFAM" id="SSF103378">
    <property type="entry name" value="2-methylcitrate dehydratase PrpD"/>
    <property type="match status" value="1"/>
</dbReference>
<evidence type="ECO:0000313" key="5">
    <source>
        <dbReference type="Proteomes" id="UP000307999"/>
    </source>
</evidence>
<feature type="domain" description="MmgE/PrpD N-terminal" evidence="2">
    <location>
        <begin position="13"/>
        <end position="241"/>
    </location>
</feature>
<organism evidence="4 5">
    <name type="scientific">Thalassotalea mangrovi</name>
    <dbReference type="NCBI Taxonomy" id="2572245"/>
    <lineage>
        <taxon>Bacteria</taxon>
        <taxon>Pseudomonadati</taxon>
        <taxon>Pseudomonadota</taxon>
        <taxon>Gammaproteobacteria</taxon>
        <taxon>Alteromonadales</taxon>
        <taxon>Colwelliaceae</taxon>
        <taxon>Thalassotalea</taxon>
    </lineage>
</organism>
<feature type="domain" description="MmgE/PrpD C-terminal" evidence="3">
    <location>
        <begin position="262"/>
        <end position="440"/>
    </location>
</feature>
<dbReference type="Gene3D" id="3.30.1330.120">
    <property type="entry name" value="2-methylcitrate dehydratase PrpD"/>
    <property type="match status" value="1"/>
</dbReference>
<dbReference type="Pfam" id="PF03972">
    <property type="entry name" value="MmgE_PrpD_N"/>
    <property type="match status" value="1"/>
</dbReference>
<dbReference type="RefSeq" id="WP_136737190.1">
    <property type="nucleotide sequence ID" value="NZ_SWDB01000040.1"/>
</dbReference>
<dbReference type="OrthoDB" id="9791416at2"/>
<comment type="caution">
    <text evidence="4">The sequence shown here is derived from an EMBL/GenBank/DDBJ whole genome shotgun (WGS) entry which is preliminary data.</text>
</comment>
<evidence type="ECO:0000256" key="1">
    <source>
        <dbReference type="ARBA" id="ARBA00006174"/>
    </source>
</evidence>
<dbReference type="Pfam" id="PF19305">
    <property type="entry name" value="MmgE_PrpD_C"/>
    <property type="match status" value="1"/>
</dbReference>
<protein>
    <submittedName>
        <fullName evidence="4">MmgE/PrpD family protein</fullName>
    </submittedName>
</protein>
<dbReference type="AlphaFoldDB" id="A0A4U1B1Y9"/>